<feature type="compositionally biased region" description="Polar residues" evidence="1">
    <location>
        <begin position="303"/>
        <end position="317"/>
    </location>
</feature>
<dbReference type="InterPro" id="IPR043360">
    <property type="entry name" value="PP2B"/>
</dbReference>
<feature type="compositionally biased region" description="Polar residues" evidence="1">
    <location>
        <begin position="403"/>
        <end position="445"/>
    </location>
</feature>
<feature type="domain" description="Serine/threonine specific protein phosphatases" evidence="2">
    <location>
        <begin position="1"/>
        <end position="169"/>
    </location>
</feature>
<evidence type="ECO:0000313" key="4">
    <source>
        <dbReference type="WBParaSite" id="TREG1_2180.1"/>
    </source>
</evidence>
<dbReference type="AlphaFoldDB" id="A0AA85JFJ3"/>
<dbReference type="InterPro" id="IPR006186">
    <property type="entry name" value="Ser/Thr-sp_prot-phosphatase"/>
</dbReference>
<dbReference type="Pfam" id="PF00149">
    <property type="entry name" value="Metallophos"/>
    <property type="match status" value="1"/>
</dbReference>
<dbReference type="PRINTS" id="PR00114">
    <property type="entry name" value="STPHPHTASE"/>
</dbReference>
<feature type="compositionally biased region" description="Polar residues" evidence="1">
    <location>
        <begin position="324"/>
        <end position="339"/>
    </location>
</feature>
<dbReference type="GO" id="GO:0097720">
    <property type="term" value="P:calcineurin-mediated signaling"/>
    <property type="evidence" value="ECO:0007669"/>
    <property type="project" value="InterPro"/>
</dbReference>
<feature type="region of interest" description="Disordered" evidence="1">
    <location>
        <begin position="291"/>
        <end position="445"/>
    </location>
</feature>
<accession>A0AA85JFJ3</accession>
<dbReference type="Gene3D" id="3.60.21.10">
    <property type="match status" value="1"/>
</dbReference>
<protein>
    <recommendedName>
        <fullName evidence="2">Serine/threonine specific protein phosphatases domain-containing protein</fullName>
    </recommendedName>
</protein>
<sequence length="445" mass="49140">MEAFDCLPLAALMNQQFLCVHGGLSPEIHTLDDIRRIDRYREPPAFGPMCDLLWSDPLEDFGSEKSLDHFSHNSVRGCSFFFSYAACCDFLQANSLLSIIRAHEAQDAGYRMYRKNQATNFPSLITIFSAPNYLDVYNNKAAILKYENNTMNIRQFNCSPHPYWLPNFMDVFTWSLPFVGEKVTEMLMNVLSICSDDELMKEGDDTFEGGTVAARKEVIRNKIRAIGKMARTFTVLREESESVFELKGLTPNGMLPLGALSGGKESLNKALSGVSPRNKIISFEQAKAYDQINERMPPRRDSNVATTTTRPYGSASRQVDRKSTSNPLNNITSNTADSIQSSSHRRQSAKSSSSTSRSTVVDHSDTTNRSISSDLRSSSSSNGVRLPPPPPPNSGEPAPTPVTKPSDSTLNSFPSINTSMNRGSGESNPGNSRIPVTNSDNSTKK</sequence>
<keyword evidence="3" id="KW-1185">Reference proteome</keyword>
<reference evidence="4" key="2">
    <citation type="submission" date="2023-11" db="UniProtKB">
        <authorList>
            <consortium name="WormBaseParasite"/>
        </authorList>
    </citation>
    <scope>IDENTIFICATION</scope>
</reference>
<dbReference type="InterPro" id="IPR004843">
    <property type="entry name" value="Calcineurin-like_PHP"/>
</dbReference>
<dbReference type="SUPFAM" id="SSF56300">
    <property type="entry name" value="Metallo-dependent phosphatases"/>
    <property type="match status" value="1"/>
</dbReference>
<dbReference type="InterPro" id="IPR029052">
    <property type="entry name" value="Metallo-depent_PP-like"/>
</dbReference>
<dbReference type="PANTHER" id="PTHR45673">
    <property type="entry name" value="SERINE/THREONINE-PROTEIN PHOSPHATASE 2B CATALYTIC SUBUNIT 1-RELATED"/>
    <property type="match status" value="1"/>
</dbReference>
<reference evidence="3" key="1">
    <citation type="submission" date="2022-06" db="EMBL/GenBank/DDBJ databases">
        <authorList>
            <person name="Berger JAMES D."/>
            <person name="Berger JAMES D."/>
        </authorList>
    </citation>
    <scope>NUCLEOTIDE SEQUENCE [LARGE SCALE GENOMIC DNA]</scope>
</reference>
<dbReference type="GO" id="GO:0033192">
    <property type="term" value="F:calmodulin-dependent protein phosphatase activity"/>
    <property type="evidence" value="ECO:0007669"/>
    <property type="project" value="InterPro"/>
</dbReference>
<feature type="compositionally biased region" description="Basic and acidic residues" evidence="1">
    <location>
        <begin position="292"/>
        <end position="302"/>
    </location>
</feature>
<feature type="compositionally biased region" description="Low complexity" evidence="1">
    <location>
        <begin position="349"/>
        <end position="359"/>
    </location>
</feature>
<organism evidence="3 4">
    <name type="scientific">Trichobilharzia regenti</name>
    <name type="common">Nasal bird schistosome</name>
    <dbReference type="NCBI Taxonomy" id="157069"/>
    <lineage>
        <taxon>Eukaryota</taxon>
        <taxon>Metazoa</taxon>
        <taxon>Spiralia</taxon>
        <taxon>Lophotrochozoa</taxon>
        <taxon>Platyhelminthes</taxon>
        <taxon>Trematoda</taxon>
        <taxon>Digenea</taxon>
        <taxon>Strigeidida</taxon>
        <taxon>Schistosomatoidea</taxon>
        <taxon>Schistosomatidae</taxon>
        <taxon>Trichobilharzia</taxon>
    </lineage>
</organism>
<evidence type="ECO:0000259" key="2">
    <source>
        <dbReference type="SMART" id="SM00156"/>
    </source>
</evidence>
<dbReference type="WBParaSite" id="TREG1_2180.1">
    <property type="protein sequence ID" value="TREG1_2180.1"/>
    <property type="gene ID" value="TREG1_2180"/>
</dbReference>
<name>A0AA85JFJ3_TRIRE</name>
<dbReference type="Proteomes" id="UP000050795">
    <property type="component" value="Unassembled WGS sequence"/>
</dbReference>
<dbReference type="SMART" id="SM00156">
    <property type="entry name" value="PP2Ac"/>
    <property type="match status" value="1"/>
</dbReference>
<evidence type="ECO:0000313" key="3">
    <source>
        <dbReference type="Proteomes" id="UP000050795"/>
    </source>
</evidence>
<dbReference type="FunFam" id="3.60.21.10:FF:000198">
    <property type="entry name" value="Serine/threonine-protein phosphatase 2B catalytic subunit alpha isoform"/>
    <property type="match status" value="1"/>
</dbReference>
<feature type="compositionally biased region" description="Low complexity" evidence="1">
    <location>
        <begin position="370"/>
        <end position="381"/>
    </location>
</feature>
<feature type="compositionally biased region" description="Pro residues" evidence="1">
    <location>
        <begin position="386"/>
        <end position="402"/>
    </location>
</feature>
<evidence type="ECO:0000256" key="1">
    <source>
        <dbReference type="SAM" id="MobiDB-lite"/>
    </source>
</evidence>
<proteinExistence type="predicted"/>